<evidence type="ECO:0000256" key="2">
    <source>
        <dbReference type="SAM" id="Phobius"/>
    </source>
</evidence>
<protein>
    <submittedName>
        <fullName evidence="3">Uncharacterized protein</fullName>
    </submittedName>
</protein>
<accession>A0A067JZN5</accession>
<keyword evidence="2" id="KW-0812">Transmembrane</keyword>
<organism evidence="3 4">
    <name type="scientific">Jatropha curcas</name>
    <name type="common">Barbados nut</name>
    <dbReference type="NCBI Taxonomy" id="180498"/>
    <lineage>
        <taxon>Eukaryota</taxon>
        <taxon>Viridiplantae</taxon>
        <taxon>Streptophyta</taxon>
        <taxon>Embryophyta</taxon>
        <taxon>Tracheophyta</taxon>
        <taxon>Spermatophyta</taxon>
        <taxon>Magnoliopsida</taxon>
        <taxon>eudicotyledons</taxon>
        <taxon>Gunneridae</taxon>
        <taxon>Pentapetalae</taxon>
        <taxon>rosids</taxon>
        <taxon>fabids</taxon>
        <taxon>Malpighiales</taxon>
        <taxon>Euphorbiaceae</taxon>
        <taxon>Crotonoideae</taxon>
        <taxon>Jatropheae</taxon>
        <taxon>Jatropha</taxon>
    </lineage>
</organism>
<keyword evidence="2" id="KW-1133">Transmembrane helix</keyword>
<reference evidence="3 4" key="1">
    <citation type="journal article" date="2014" name="PLoS ONE">
        <title>Global Analysis of Gene Expression Profiles in Physic Nut (Jatropha curcas L.) Seedlings Exposed to Salt Stress.</title>
        <authorList>
            <person name="Zhang L."/>
            <person name="Zhang C."/>
            <person name="Wu P."/>
            <person name="Chen Y."/>
            <person name="Li M."/>
            <person name="Jiang H."/>
            <person name="Wu G."/>
        </authorList>
    </citation>
    <scope>NUCLEOTIDE SEQUENCE [LARGE SCALE GENOMIC DNA]</scope>
    <source>
        <strain evidence="4">cv. GZQX0401</strain>
        <tissue evidence="3">Young leaves</tissue>
    </source>
</reference>
<evidence type="ECO:0000313" key="3">
    <source>
        <dbReference type="EMBL" id="KDP29337.1"/>
    </source>
</evidence>
<dbReference type="EMBL" id="KK914751">
    <property type="protein sequence ID" value="KDP29337.1"/>
    <property type="molecule type" value="Genomic_DNA"/>
</dbReference>
<dbReference type="AlphaFoldDB" id="A0A067JZN5"/>
<keyword evidence="4" id="KW-1185">Reference proteome</keyword>
<feature type="transmembrane region" description="Helical" evidence="2">
    <location>
        <begin position="12"/>
        <end position="28"/>
    </location>
</feature>
<dbReference type="OrthoDB" id="851367at2759"/>
<keyword evidence="2" id="KW-0472">Membrane</keyword>
<dbReference type="Proteomes" id="UP000027138">
    <property type="component" value="Unassembled WGS sequence"/>
</dbReference>
<evidence type="ECO:0000313" key="4">
    <source>
        <dbReference type="Proteomes" id="UP000027138"/>
    </source>
</evidence>
<evidence type="ECO:0000256" key="1">
    <source>
        <dbReference type="SAM" id="MobiDB-lite"/>
    </source>
</evidence>
<sequence length="200" mass="21409">MKNNNINNRSSFLIINYCFLLFLVFRSIPQGQASRRLLEDTNCPSGQAPSPTPVNKVTYKSETRNGAHAGLVCVNGEPRSQSGTVHDKDDNPVIVGANHTGSSTGYINDPSGKPKILATNTTDYQTAIINGSDGKPRFEVHKYSNGTAIIYVLGDDGKPLYNINYLPPPEGEGSGITAPGGYSFTPQMLEDPPSPPGSPN</sequence>
<gene>
    <name evidence="3" type="ORF">JCGZ_18258</name>
</gene>
<feature type="region of interest" description="Disordered" evidence="1">
    <location>
        <begin position="170"/>
        <end position="200"/>
    </location>
</feature>
<proteinExistence type="predicted"/>
<name>A0A067JZN5_JATCU</name>